<name>A0A3E3IZH9_9FIRM</name>
<protein>
    <submittedName>
        <fullName evidence="5">Carbohydrate ABC transporter substrate-binding protein</fullName>
    </submittedName>
</protein>
<proteinExistence type="inferred from homology"/>
<evidence type="ECO:0000256" key="4">
    <source>
        <dbReference type="SAM" id="SignalP"/>
    </source>
</evidence>
<dbReference type="PANTHER" id="PTHR43649">
    <property type="entry name" value="ARABINOSE-BINDING PROTEIN-RELATED"/>
    <property type="match status" value="1"/>
</dbReference>
<dbReference type="RefSeq" id="WP_025487581.1">
    <property type="nucleotide sequence ID" value="NZ_JBKVAZ010000006.1"/>
</dbReference>
<dbReference type="Proteomes" id="UP000261166">
    <property type="component" value="Unassembled WGS sequence"/>
</dbReference>
<evidence type="ECO:0000313" key="5">
    <source>
        <dbReference type="EMBL" id="RGE72455.1"/>
    </source>
</evidence>
<feature type="compositionally biased region" description="Low complexity" evidence="3">
    <location>
        <begin position="48"/>
        <end position="66"/>
    </location>
</feature>
<keyword evidence="4" id="KW-0732">Signal</keyword>
<keyword evidence="2" id="KW-0813">Transport</keyword>
<accession>A0A3E3IZH9</accession>
<dbReference type="EMBL" id="QVLU01000006">
    <property type="protein sequence ID" value="RGE72455.1"/>
    <property type="molecule type" value="Genomic_DNA"/>
</dbReference>
<reference evidence="5 6" key="1">
    <citation type="submission" date="2018-08" db="EMBL/GenBank/DDBJ databases">
        <title>A genome reference for cultivated species of the human gut microbiota.</title>
        <authorList>
            <person name="Zou Y."/>
            <person name="Xue W."/>
            <person name="Luo G."/>
        </authorList>
    </citation>
    <scope>NUCLEOTIDE SEQUENCE [LARGE SCALE GENOMIC DNA]</scope>
    <source>
        <strain evidence="5 6">AF26-4BH</strain>
    </source>
</reference>
<dbReference type="PROSITE" id="PS51257">
    <property type="entry name" value="PROKAR_LIPOPROTEIN"/>
    <property type="match status" value="1"/>
</dbReference>
<comment type="caution">
    <text evidence="5">The sequence shown here is derived from an EMBL/GenBank/DDBJ whole genome shotgun (WGS) entry which is preliminary data.</text>
</comment>
<comment type="similarity">
    <text evidence="1">Belongs to the bacterial solute-binding protein 1 family.</text>
</comment>
<feature type="signal peptide" evidence="4">
    <location>
        <begin position="1"/>
        <end position="20"/>
    </location>
</feature>
<dbReference type="InterPro" id="IPR050490">
    <property type="entry name" value="Bact_solute-bd_prot1"/>
</dbReference>
<evidence type="ECO:0000256" key="3">
    <source>
        <dbReference type="SAM" id="MobiDB-lite"/>
    </source>
</evidence>
<dbReference type="PANTHER" id="PTHR43649:SF29">
    <property type="entry name" value="OSMOPROTECTIVE COMPOUNDS-BINDING PROTEIN GGTB"/>
    <property type="match status" value="1"/>
</dbReference>
<dbReference type="InterPro" id="IPR006059">
    <property type="entry name" value="SBP"/>
</dbReference>
<evidence type="ECO:0000256" key="1">
    <source>
        <dbReference type="ARBA" id="ARBA00008520"/>
    </source>
</evidence>
<dbReference type="SUPFAM" id="SSF53850">
    <property type="entry name" value="Periplasmic binding protein-like II"/>
    <property type="match status" value="1"/>
</dbReference>
<dbReference type="AlphaFoldDB" id="A0A3E3IZH9"/>
<evidence type="ECO:0000256" key="2">
    <source>
        <dbReference type="ARBA" id="ARBA00022448"/>
    </source>
</evidence>
<dbReference type="Pfam" id="PF01547">
    <property type="entry name" value="SBP_bac_1"/>
    <property type="match status" value="1"/>
</dbReference>
<organism evidence="5 6">
    <name type="scientific">Eisenbergiella massiliensis</name>
    <dbReference type="NCBI Taxonomy" id="1720294"/>
    <lineage>
        <taxon>Bacteria</taxon>
        <taxon>Bacillati</taxon>
        <taxon>Bacillota</taxon>
        <taxon>Clostridia</taxon>
        <taxon>Lachnospirales</taxon>
        <taxon>Lachnospiraceae</taxon>
        <taxon>Eisenbergiella</taxon>
    </lineage>
</organism>
<evidence type="ECO:0000313" key="6">
    <source>
        <dbReference type="Proteomes" id="UP000261166"/>
    </source>
</evidence>
<dbReference type="Gene3D" id="3.40.190.10">
    <property type="entry name" value="Periplasmic binding protein-like II"/>
    <property type="match status" value="2"/>
</dbReference>
<sequence>MKKKMISILLCAALGITTLAGCGGASGGTTVASEPAAAVAEESKESAAPESTEAAESQESTAAAEAAVDGGGETLNVLCHSSWRTDEANAVFDYVAEKCNVKFEFEEVPEGSSGNELIFAKMQSGEVPDILWWQGAKTSATEIGEDLFVELSGDWVNDYNASILESPNQTYNGKLICAPFGDVTVFGMCYNKKVFADNQIEIPQTWDEMMAACETLKAAGVTPMYVSGTTDNEWTLQIIPIDARLKQESIVPGSMDSLNSHEKLWTDMEYMQLTFDRMKEMKDKGYIQDTFLSDSYADAQEALLTGTAAMYSQATWIYAELTKLAESQEELENIGFFPIPATEAKDSIAYTETPTGFVVPKEGKKVDLAVQIVGELVTKEAMTEYYKMHQGIPAVNGVDVKLTSIPADVSALIEAGKTSTLPNTIYSTPSMASDVQAMLAGDKTPKDVLAGYDTDWDTYAKEAGNPDWGY</sequence>
<dbReference type="OrthoDB" id="2060074at2"/>
<gene>
    <name evidence="5" type="ORF">DWY69_08910</name>
</gene>
<feature type="region of interest" description="Disordered" evidence="3">
    <location>
        <begin position="33"/>
        <end position="66"/>
    </location>
</feature>
<feature type="chain" id="PRO_5039595972" evidence="4">
    <location>
        <begin position="21"/>
        <end position="470"/>
    </location>
</feature>